<sequence>MKVSQLGPTPPQPPLICFTAPQAKNHATPHAFATLLGFQLMHTTVLAGGRYHDHCYCRISNTAVGKEPDKINLEATKSACDDSNHSDFNPWPGYLACQATEQNGITGSRWDCLCKRIQGMCGDCGGDPGGWGIIQCGGGC</sequence>
<gene>
    <name evidence="1" type="ORF">ZT3D7_G6370</name>
</gene>
<name>A0A1X7RW96_ZYMT9</name>
<protein>
    <submittedName>
        <fullName evidence="1">Uncharacterized protein</fullName>
    </submittedName>
</protein>
<evidence type="ECO:0000313" key="1">
    <source>
        <dbReference type="EMBL" id="SMQ51217.1"/>
    </source>
</evidence>
<organism evidence="1 2">
    <name type="scientific">Zymoseptoria tritici (strain ST99CH_3D7)</name>
    <dbReference type="NCBI Taxonomy" id="1276538"/>
    <lineage>
        <taxon>Eukaryota</taxon>
        <taxon>Fungi</taxon>
        <taxon>Dikarya</taxon>
        <taxon>Ascomycota</taxon>
        <taxon>Pezizomycotina</taxon>
        <taxon>Dothideomycetes</taxon>
        <taxon>Dothideomycetidae</taxon>
        <taxon>Mycosphaerellales</taxon>
        <taxon>Mycosphaerellaceae</taxon>
        <taxon>Zymoseptoria</taxon>
    </lineage>
</organism>
<proteinExistence type="predicted"/>
<dbReference type="Proteomes" id="UP000215127">
    <property type="component" value="Chromosome 5"/>
</dbReference>
<accession>A0A1X7RW96</accession>
<dbReference type="EMBL" id="LT853696">
    <property type="protein sequence ID" value="SMQ51217.1"/>
    <property type="molecule type" value="Genomic_DNA"/>
</dbReference>
<dbReference type="AlphaFoldDB" id="A0A1X7RW96"/>
<keyword evidence="2" id="KW-1185">Reference proteome</keyword>
<evidence type="ECO:0000313" key="2">
    <source>
        <dbReference type="Proteomes" id="UP000215127"/>
    </source>
</evidence>
<reference evidence="1 2" key="1">
    <citation type="submission" date="2016-06" db="EMBL/GenBank/DDBJ databases">
        <authorList>
            <person name="Kjaerup R.B."/>
            <person name="Dalgaard T.S."/>
            <person name="Juul-Madsen H.R."/>
        </authorList>
    </citation>
    <scope>NUCLEOTIDE SEQUENCE [LARGE SCALE GENOMIC DNA]</scope>
</reference>